<dbReference type="SUPFAM" id="SSF50129">
    <property type="entry name" value="GroES-like"/>
    <property type="match status" value="2"/>
</dbReference>
<dbReference type="InterPro" id="IPR013149">
    <property type="entry name" value="ADH-like_C"/>
</dbReference>
<dbReference type="Gene3D" id="3.40.50.720">
    <property type="entry name" value="NAD(P)-binding Rossmann-like Domain"/>
    <property type="match status" value="1"/>
</dbReference>
<keyword evidence="1" id="KW-0560">Oxidoreductase</keyword>
<feature type="transmembrane region" description="Helical" evidence="2">
    <location>
        <begin position="114"/>
        <end position="135"/>
    </location>
</feature>
<keyword evidence="2" id="KW-0472">Membrane</keyword>
<dbReference type="EMBL" id="CP042476">
    <property type="protein sequence ID" value="QED37033.1"/>
    <property type="molecule type" value="Genomic_DNA"/>
</dbReference>
<dbReference type="InterPro" id="IPR045010">
    <property type="entry name" value="MDR_fam"/>
</dbReference>
<keyword evidence="5" id="KW-1185">Reference proteome</keyword>
<dbReference type="RefSeq" id="WP_146831453.1">
    <property type="nucleotide sequence ID" value="NZ_CP042476.1"/>
</dbReference>
<name>A0A5B8YKA3_9FLAO</name>
<dbReference type="PANTHER" id="PTHR43205:SF7">
    <property type="entry name" value="PROSTAGLANDIN REDUCTASE 1"/>
    <property type="match status" value="1"/>
</dbReference>
<sequence length="331" mass="36389">MNKTILLKNRPKGKPTLEDFQFSDEETPVPAEGEILLKTLYVSVDPYLRGRMRDEGSYIEPFKLNEPIESGIIAEVIESHNPNFKEGDYVNGTLKWKEYQTVSGHGINKVDKNLAPLTVFLGVLGLTGITAFLGLEKIGKLKEGETLLVSGAGGAVGSIAGQIGKIKGCRVIGIAGSDEKINRIKQEFGFDEGINYKTSQDLQKEIKEKCPNGVDVYFDNVGGEILDAALANINKFGRVILCGAISLYNKSEIPKGPRPEGILIKNSVLMQGFIVRDYAKDFGPAIKTLSGWLREDKIKYSETIVDGFENIPQAFLDLFEGKNKGKMIVKI</sequence>
<dbReference type="SUPFAM" id="SSF51735">
    <property type="entry name" value="NAD(P)-binding Rossmann-fold domains"/>
    <property type="match status" value="1"/>
</dbReference>
<keyword evidence="2" id="KW-1133">Transmembrane helix</keyword>
<evidence type="ECO:0000313" key="5">
    <source>
        <dbReference type="Proteomes" id="UP000321954"/>
    </source>
</evidence>
<dbReference type="Pfam" id="PF00107">
    <property type="entry name" value="ADH_zinc_N"/>
    <property type="match status" value="1"/>
</dbReference>
<dbReference type="InterPro" id="IPR011032">
    <property type="entry name" value="GroES-like_sf"/>
</dbReference>
<dbReference type="Proteomes" id="UP000321954">
    <property type="component" value="Chromosome"/>
</dbReference>
<protein>
    <submittedName>
        <fullName evidence="4">NADP-dependent oxidoreductase</fullName>
    </submittedName>
</protein>
<evidence type="ECO:0000313" key="4">
    <source>
        <dbReference type="EMBL" id="QED37033.1"/>
    </source>
</evidence>
<evidence type="ECO:0000256" key="1">
    <source>
        <dbReference type="ARBA" id="ARBA00023002"/>
    </source>
</evidence>
<gene>
    <name evidence="4" type="ORF">FK178_04610</name>
</gene>
<dbReference type="PANTHER" id="PTHR43205">
    <property type="entry name" value="PROSTAGLANDIN REDUCTASE"/>
    <property type="match status" value="1"/>
</dbReference>
<dbReference type="CDD" id="cd05288">
    <property type="entry name" value="PGDH"/>
    <property type="match status" value="1"/>
</dbReference>
<evidence type="ECO:0000259" key="3">
    <source>
        <dbReference type="SMART" id="SM00829"/>
    </source>
</evidence>
<dbReference type="FunFam" id="3.40.50.720:FF:000121">
    <property type="entry name" value="Prostaglandin reductase 2"/>
    <property type="match status" value="1"/>
</dbReference>
<dbReference type="InterPro" id="IPR036291">
    <property type="entry name" value="NAD(P)-bd_dom_sf"/>
</dbReference>
<dbReference type="SMART" id="SM00829">
    <property type="entry name" value="PKS_ER"/>
    <property type="match status" value="1"/>
</dbReference>
<dbReference type="Gene3D" id="3.90.180.10">
    <property type="entry name" value="Medium-chain alcohol dehydrogenases, catalytic domain"/>
    <property type="match status" value="1"/>
</dbReference>
<organism evidence="4 5">
    <name type="scientific">Antarcticibacterium arcticum</name>
    <dbReference type="NCBI Taxonomy" id="2585771"/>
    <lineage>
        <taxon>Bacteria</taxon>
        <taxon>Pseudomonadati</taxon>
        <taxon>Bacteroidota</taxon>
        <taxon>Flavobacteriia</taxon>
        <taxon>Flavobacteriales</taxon>
        <taxon>Flavobacteriaceae</taxon>
        <taxon>Antarcticibacterium</taxon>
    </lineage>
</organism>
<keyword evidence="2" id="KW-0812">Transmembrane</keyword>
<dbReference type="Pfam" id="PF16884">
    <property type="entry name" value="ADH_N_2"/>
    <property type="match status" value="1"/>
</dbReference>
<dbReference type="OrthoDB" id="9805663at2"/>
<dbReference type="InterPro" id="IPR020843">
    <property type="entry name" value="ER"/>
</dbReference>
<dbReference type="KEGG" id="anp:FK178_04610"/>
<dbReference type="GO" id="GO:0016628">
    <property type="term" value="F:oxidoreductase activity, acting on the CH-CH group of donors, NAD or NADP as acceptor"/>
    <property type="evidence" value="ECO:0007669"/>
    <property type="project" value="InterPro"/>
</dbReference>
<evidence type="ECO:0000256" key="2">
    <source>
        <dbReference type="SAM" id="Phobius"/>
    </source>
</evidence>
<reference evidence="4 5" key="1">
    <citation type="submission" date="2019-08" db="EMBL/GenBank/DDBJ databases">
        <title>Antarcticibacterium arcticum sp. nov., a bacterium isolated from marine sediment of the Canadian Beaufort Sea.</title>
        <authorList>
            <person name="Lee Y.M."/>
            <person name="Baek K."/>
            <person name="Lee D.-H."/>
            <person name="Shin S.C."/>
            <person name="Jin Y.K."/>
            <person name="Park Y."/>
        </authorList>
    </citation>
    <scope>NUCLEOTIDE SEQUENCE [LARGE SCALE GENOMIC DNA]</scope>
    <source>
        <strain evidence="4 5">PAMC 28998</strain>
    </source>
</reference>
<dbReference type="InterPro" id="IPR041694">
    <property type="entry name" value="ADH_N_2"/>
</dbReference>
<accession>A0A5B8YKA3</accession>
<feature type="domain" description="Enoyl reductase (ER)" evidence="3">
    <location>
        <begin position="15"/>
        <end position="329"/>
    </location>
</feature>
<proteinExistence type="predicted"/>
<dbReference type="AlphaFoldDB" id="A0A5B8YKA3"/>